<dbReference type="PATRIC" id="fig|1268236.3.peg.4024"/>
<evidence type="ECO:0000313" key="2">
    <source>
        <dbReference type="EMBL" id="EOD53205.1"/>
    </source>
</evidence>
<feature type="compositionally biased region" description="Basic residues" evidence="1">
    <location>
        <begin position="14"/>
        <end position="27"/>
    </location>
</feature>
<dbReference type="EMBL" id="AQGQ01000303">
    <property type="protein sequence ID" value="EOD53205.1"/>
    <property type="molecule type" value="Genomic_DNA"/>
</dbReference>
<dbReference type="Proteomes" id="UP000013526">
    <property type="component" value="Unassembled WGS sequence"/>
</dbReference>
<dbReference type="RefSeq" id="WP_005915018.1">
    <property type="nucleotide sequence ID" value="NZ_AQGQ01000303.1"/>
</dbReference>
<keyword evidence="3" id="KW-1185">Reference proteome</keyword>
<accession>R1GND3</accession>
<reference evidence="2 3" key="1">
    <citation type="journal article" date="2013" name="Genome Announc.">
        <title>Draft Genome Sequence of Aeromonas molluscorum Strain 848TT, Isolated from Bivalve Molluscs.</title>
        <authorList>
            <person name="Spataro N."/>
            <person name="Farfan M."/>
            <person name="Albarral V."/>
            <person name="Sanglas A."/>
            <person name="Loren J.G."/>
            <person name="Fuste M.C."/>
            <person name="Bosch E."/>
        </authorList>
    </citation>
    <scope>NUCLEOTIDE SEQUENCE [LARGE SCALE GENOMIC DNA]</scope>
    <source>
        <strain evidence="2 3">848</strain>
    </source>
</reference>
<feature type="non-terminal residue" evidence="2">
    <location>
        <position position="1"/>
    </location>
</feature>
<name>R1GND3_9GAMM</name>
<proteinExistence type="predicted"/>
<gene>
    <name evidence="2" type="ORF">G113_20929</name>
</gene>
<evidence type="ECO:0000256" key="1">
    <source>
        <dbReference type="SAM" id="MobiDB-lite"/>
    </source>
</evidence>
<evidence type="ECO:0000313" key="3">
    <source>
        <dbReference type="Proteomes" id="UP000013526"/>
    </source>
</evidence>
<feature type="region of interest" description="Disordered" evidence="1">
    <location>
        <begin position="1"/>
        <end position="38"/>
    </location>
</feature>
<sequence length="66" mass="7569">GVKPVPRALLTQRQPHHQQRRVHHRSKPGMARGRGGRRRSVWAVTHIPVVIRQLFKRLVAQARGQG</sequence>
<protein>
    <submittedName>
        <fullName evidence="2">Uncharacterized protein</fullName>
    </submittedName>
</protein>
<comment type="caution">
    <text evidence="2">The sequence shown here is derived from an EMBL/GenBank/DDBJ whole genome shotgun (WGS) entry which is preliminary data.</text>
</comment>
<organism evidence="2 3">
    <name type="scientific">Aeromonas molluscorum 848</name>
    <dbReference type="NCBI Taxonomy" id="1268236"/>
    <lineage>
        <taxon>Bacteria</taxon>
        <taxon>Pseudomonadati</taxon>
        <taxon>Pseudomonadota</taxon>
        <taxon>Gammaproteobacteria</taxon>
        <taxon>Aeromonadales</taxon>
        <taxon>Aeromonadaceae</taxon>
        <taxon>Aeromonas</taxon>
    </lineage>
</organism>
<dbReference type="AlphaFoldDB" id="R1GND3"/>